<keyword evidence="2" id="KW-1185">Reference proteome</keyword>
<evidence type="ECO:0000313" key="1">
    <source>
        <dbReference type="EMBL" id="KAI4858647.1"/>
    </source>
</evidence>
<accession>A0ACB9YHK2</accession>
<sequence length="421" mass="47252">MSLDQLYLLPEAAQEAILNGPALVPPAGVIPNLDNPPNRNALGLAITTVCLSVSTVAFVLAAYAKLRCLKKVHLEDFILFSGYGLLVGVCYCIYEVSTGVGYFVHQWDVRVKDIAHMFYIVHVGSILYSVGIMLFKVAIILQWVRIFVPRKVKGPFYWTCHTLLWINVLLYSIIVIIICTSCKPFKKLWDPTAPGRCSADREIIDISTAVGNLISDLIILLLPQRVVWKLQIKTRKKIGIAFIFFVGIFAIISAGFRVDSSISFYKSVDKTYDINAVAFWGISELTCAMLIYCVPSIPKIFRDSRLSIKFPAVLTPWSRIPSKKTNSESGPSWPSSGVKRLPLDSMCEPNYDNRPSMRQYGSEEAKNLQLDEAYGQMFNHLDYPETGILRTTEIVAAEEGHSYQHAKVLQHQSSWNSNSAW</sequence>
<reference evidence="1 2" key="1">
    <citation type="journal article" date="2022" name="New Phytol.">
        <title>Ecological generalism drives hyperdiversity of secondary metabolite gene clusters in xylarialean endophytes.</title>
        <authorList>
            <person name="Franco M.E.E."/>
            <person name="Wisecaver J.H."/>
            <person name="Arnold A.E."/>
            <person name="Ju Y.M."/>
            <person name="Slot J.C."/>
            <person name="Ahrendt S."/>
            <person name="Moore L.P."/>
            <person name="Eastman K.E."/>
            <person name="Scott K."/>
            <person name="Konkel Z."/>
            <person name="Mondo S.J."/>
            <person name="Kuo A."/>
            <person name="Hayes R.D."/>
            <person name="Haridas S."/>
            <person name="Andreopoulos B."/>
            <person name="Riley R."/>
            <person name="LaButti K."/>
            <person name="Pangilinan J."/>
            <person name="Lipzen A."/>
            <person name="Amirebrahimi M."/>
            <person name="Yan J."/>
            <person name="Adam C."/>
            <person name="Keymanesh K."/>
            <person name="Ng V."/>
            <person name="Louie K."/>
            <person name="Northen T."/>
            <person name="Drula E."/>
            <person name="Henrissat B."/>
            <person name="Hsieh H.M."/>
            <person name="Youens-Clark K."/>
            <person name="Lutzoni F."/>
            <person name="Miadlikowska J."/>
            <person name="Eastwood D.C."/>
            <person name="Hamelin R.C."/>
            <person name="Grigoriev I.V."/>
            <person name="U'Ren J.M."/>
        </authorList>
    </citation>
    <scope>NUCLEOTIDE SEQUENCE [LARGE SCALE GENOMIC DNA]</scope>
    <source>
        <strain evidence="1 2">CBS 119005</strain>
    </source>
</reference>
<comment type="caution">
    <text evidence="1">The sequence shown here is derived from an EMBL/GenBank/DDBJ whole genome shotgun (WGS) entry which is preliminary data.</text>
</comment>
<protein>
    <submittedName>
        <fullName evidence="1">Uncharacterized protein</fullName>
    </submittedName>
</protein>
<proteinExistence type="predicted"/>
<evidence type="ECO:0000313" key="2">
    <source>
        <dbReference type="Proteomes" id="UP001497700"/>
    </source>
</evidence>
<name>A0ACB9YHK2_9PEZI</name>
<dbReference type="Proteomes" id="UP001497700">
    <property type="component" value="Unassembled WGS sequence"/>
</dbReference>
<gene>
    <name evidence="1" type="ORF">F4820DRAFT_442033</name>
</gene>
<organism evidence="1 2">
    <name type="scientific">Hypoxylon rubiginosum</name>
    <dbReference type="NCBI Taxonomy" id="110542"/>
    <lineage>
        <taxon>Eukaryota</taxon>
        <taxon>Fungi</taxon>
        <taxon>Dikarya</taxon>
        <taxon>Ascomycota</taxon>
        <taxon>Pezizomycotina</taxon>
        <taxon>Sordariomycetes</taxon>
        <taxon>Xylariomycetidae</taxon>
        <taxon>Xylariales</taxon>
        <taxon>Hypoxylaceae</taxon>
        <taxon>Hypoxylon</taxon>
    </lineage>
</organism>
<dbReference type="EMBL" id="MU393707">
    <property type="protein sequence ID" value="KAI4858647.1"/>
    <property type="molecule type" value="Genomic_DNA"/>
</dbReference>